<proteinExistence type="predicted"/>
<evidence type="ECO:0000313" key="2">
    <source>
        <dbReference type="Proteomes" id="UP000078046"/>
    </source>
</evidence>
<dbReference type="EMBL" id="LWCA01000005">
    <property type="protein sequence ID" value="OAF72089.1"/>
    <property type="molecule type" value="Genomic_DNA"/>
</dbReference>
<keyword evidence="2" id="KW-1185">Reference proteome</keyword>
<protein>
    <submittedName>
        <fullName evidence="1">Uncharacterized protein</fullName>
    </submittedName>
</protein>
<dbReference type="SUPFAM" id="SSF54495">
    <property type="entry name" value="UBC-like"/>
    <property type="match status" value="1"/>
</dbReference>
<organism evidence="1 2">
    <name type="scientific">Intoshia linei</name>
    <dbReference type="NCBI Taxonomy" id="1819745"/>
    <lineage>
        <taxon>Eukaryota</taxon>
        <taxon>Metazoa</taxon>
        <taxon>Spiralia</taxon>
        <taxon>Lophotrochozoa</taxon>
        <taxon>Mesozoa</taxon>
        <taxon>Orthonectida</taxon>
        <taxon>Rhopaluridae</taxon>
        <taxon>Intoshia</taxon>
    </lineage>
</organism>
<accession>A0A177BCR8</accession>
<comment type="caution">
    <text evidence="1">The sequence shown here is derived from an EMBL/GenBank/DDBJ whole genome shotgun (WGS) entry which is preliminary data.</text>
</comment>
<gene>
    <name evidence="1" type="ORF">A3Q56_00133</name>
</gene>
<dbReference type="AlphaFoldDB" id="A0A177BCR8"/>
<dbReference type="InterPro" id="IPR016135">
    <property type="entry name" value="UBQ-conjugating_enzyme/RWD"/>
</dbReference>
<evidence type="ECO:0000313" key="1">
    <source>
        <dbReference type="EMBL" id="OAF72089.1"/>
    </source>
</evidence>
<name>A0A177BCR8_9BILA</name>
<dbReference type="Proteomes" id="UP000078046">
    <property type="component" value="Unassembled WGS sequence"/>
</dbReference>
<sequence length="203" mass="24193">MVHCRAYILLKQEYEYLRRKNSNEINILPLNKDNYFEWYVRLYGSENTMWNIDIATGKMMITQSENTKGWNTINRKIEFLLKNIYNCLSIPDENFILNSAAYCLYKSNMIDYKNNIRNCVETSRTIKGAFDFRKQSIESSRKTSIHLSFKEMSNIAKIDERVIKPDKELYPVDFQEYADKWKTLATATPKTTRTFYFILNTIF</sequence>
<reference evidence="1 2" key="1">
    <citation type="submission" date="2016-04" db="EMBL/GenBank/DDBJ databases">
        <title>The genome of Intoshia linei affirms orthonectids as highly simplified spiralians.</title>
        <authorList>
            <person name="Mikhailov K.V."/>
            <person name="Slusarev G.S."/>
            <person name="Nikitin M.A."/>
            <person name="Logacheva M.D."/>
            <person name="Penin A."/>
            <person name="Aleoshin V."/>
            <person name="Panchin Y.V."/>
        </authorList>
    </citation>
    <scope>NUCLEOTIDE SEQUENCE [LARGE SCALE GENOMIC DNA]</scope>
    <source>
        <strain evidence="1">Intl2013</strain>
        <tissue evidence="1">Whole animal</tissue>
    </source>
</reference>